<sequence length="440" mass="49202">MKYGDKRLLSACMKPLVSGFLLLSSIAVSAQQLRDCAVGDVYRQMVLKNKTFGVARQAFEDSVQAKIRQMDAQGGRTGSGILRIPVVVHVIHNNRDSLVFGGKGNANISVAQIESQIRILNEDYRKKEGTRGYNTNPVGVDMEIEFYLATQDPNGNPTSGILRRYNAKAAYNINSDLEQISALSYWPSDRYLNMWIVPELSGFLGYAQFAAANYEGLQMYYEQFPKTDGVFLGHAYVGDTGDLADQTYAYGRTATHEIGHWLGLIHTWGDDYCGTDYCNDTPPTESANRTRYCNDTYSTCVSGQRTKNMIENYLDYSPDACMNIFTADQKKRVRAVLEVSTRRQKLIAGSNTLSDTDHLVVSVYPNPVSSQLIAFDATFKGIQNLQFSLTNTAGHVLYSDNRSSQPSNRFFLPVKGLTQGVYLLQVQTPTEKKVTRVYIR</sequence>
<dbReference type="Pfam" id="PF05572">
    <property type="entry name" value="Peptidase_M43"/>
    <property type="match status" value="1"/>
</dbReference>
<evidence type="ECO:0000256" key="6">
    <source>
        <dbReference type="ARBA" id="ARBA00022833"/>
    </source>
</evidence>
<accession>A0A1G9RUF6</accession>
<evidence type="ECO:0000313" key="12">
    <source>
        <dbReference type="EMBL" id="SDM26627.1"/>
    </source>
</evidence>
<dbReference type="GO" id="GO:0046872">
    <property type="term" value="F:metal ion binding"/>
    <property type="evidence" value="ECO:0007669"/>
    <property type="project" value="UniProtKB-KW"/>
</dbReference>
<dbReference type="InterPro" id="IPR008754">
    <property type="entry name" value="Peptidase_M43"/>
</dbReference>
<evidence type="ECO:0000313" key="13">
    <source>
        <dbReference type="Proteomes" id="UP000198901"/>
    </source>
</evidence>
<dbReference type="SUPFAM" id="SSF55486">
    <property type="entry name" value="Metalloproteases ('zincins'), catalytic domain"/>
    <property type="match status" value="1"/>
</dbReference>
<keyword evidence="4 9" id="KW-0732">Signal</keyword>
<evidence type="ECO:0000256" key="1">
    <source>
        <dbReference type="ARBA" id="ARBA00008721"/>
    </source>
</evidence>
<dbReference type="InterPro" id="IPR024079">
    <property type="entry name" value="MetalloPept_cat_dom_sf"/>
</dbReference>
<dbReference type="GO" id="GO:0006508">
    <property type="term" value="P:proteolysis"/>
    <property type="evidence" value="ECO:0007669"/>
    <property type="project" value="UniProtKB-KW"/>
</dbReference>
<gene>
    <name evidence="12" type="ORF">SAMN04488090_3037</name>
</gene>
<evidence type="ECO:0000256" key="2">
    <source>
        <dbReference type="ARBA" id="ARBA00022670"/>
    </source>
</evidence>
<evidence type="ECO:0000256" key="7">
    <source>
        <dbReference type="ARBA" id="ARBA00023049"/>
    </source>
</evidence>
<dbReference type="Proteomes" id="UP000198901">
    <property type="component" value="Unassembled WGS sequence"/>
</dbReference>
<evidence type="ECO:0000256" key="9">
    <source>
        <dbReference type="SAM" id="SignalP"/>
    </source>
</evidence>
<keyword evidence="8" id="KW-1015">Disulfide bond</keyword>
<name>A0A1G9RUF6_9BACT</name>
<keyword evidence="3" id="KW-0479">Metal-binding</keyword>
<keyword evidence="2" id="KW-0645">Protease</keyword>
<keyword evidence="13" id="KW-1185">Reference proteome</keyword>
<protein>
    <submittedName>
        <fullName evidence="12">Por secretion system C-terminal sorting domain-containing protein</fullName>
    </submittedName>
</protein>
<keyword evidence="7" id="KW-0482">Metalloprotease</keyword>
<feature type="chain" id="PRO_5011580842" evidence="9">
    <location>
        <begin position="31"/>
        <end position="440"/>
    </location>
</feature>
<dbReference type="CDD" id="cd04275">
    <property type="entry name" value="ZnMc_pappalysin_like"/>
    <property type="match status" value="1"/>
</dbReference>
<evidence type="ECO:0000256" key="4">
    <source>
        <dbReference type="ARBA" id="ARBA00022729"/>
    </source>
</evidence>
<keyword evidence="6" id="KW-0862">Zinc</keyword>
<dbReference type="GO" id="GO:0008237">
    <property type="term" value="F:metallopeptidase activity"/>
    <property type="evidence" value="ECO:0007669"/>
    <property type="project" value="UniProtKB-KW"/>
</dbReference>
<organism evidence="12 13">
    <name type="scientific">Siphonobacter aquaeclarae</name>
    <dbReference type="NCBI Taxonomy" id="563176"/>
    <lineage>
        <taxon>Bacteria</taxon>
        <taxon>Pseudomonadati</taxon>
        <taxon>Bacteroidota</taxon>
        <taxon>Cytophagia</taxon>
        <taxon>Cytophagales</taxon>
        <taxon>Cytophagaceae</taxon>
        <taxon>Siphonobacter</taxon>
    </lineage>
</organism>
<feature type="signal peptide" evidence="9">
    <location>
        <begin position="1"/>
        <end position="30"/>
    </location>
</feature>
<feature type="domain" description="Secretion system C-terminal sorting" evidence="11">
    <location>
        <begin position="363"/>
        <end position="439"/>
    </location>
</feature>
<evidence type="ECO:0000256" key="3">
    <source>
        <dbReference type="ARBA" id="ARBA00022723"/>
    </source>
</evidence>
<dbReference type="PANTHER" id="PTHR47466">
    <property type="match status" value="1"/>
</dbReference>
<comment type="similarity">
    <text evidence="1">Belongs to the peptidase M43B family.</text>
</comment>
<dbReference type="InterPro" id="IPR026444">
    <property type="entry name" value="Secre_tail"/>
</dbReference>
<evidence type="ECO:0000259" key="11">
    <source>
        <dbReference type="Pfam" id="PF18962"/>
    </source>
</evidence>
<dbReference type="Pfam" id="PF18962">
    <property type="entry name" value="Por_Secre_tail"/>
    <property type="match status" value="1"/>
</dbReference>
<feature type="domain" description="Peptidase M43 pregnancy-associated plasma-A" evidence="10">
    <location>
        <begin position="184"/>
        <end position="338"/>
    </location>
</feature>
<dbReference type="AlphaFoldDB" id="A0A1G9RUF6"/>
<dbReference type="PANTHER" id="PTHR47466:SF1">
    <property type="entry name" value="METALLOPROTEASE MEP1 (AFU_ORTHOLOGUE AFUA_1G07730)-RELATED"/>
    <property type="match status" value="1"/>
</dbReference>
<dbReference type="NCBIfam" id="TIGR04183">
    <property type="entry name" value="Por_Secre_tail"/>
    <property type="match status" value="1"/>
</dbReference>
<evidence type="ECO:0000256" key="5">
    <source>
        <dbReference type="ARBA" id="ARBA00022801"/>
    </source>
</evidence>
<evidence type="ECO:0000256" key="8">
    <source>
        <dbReference type="ARBA" id="ARBA00023157"/>
    </source>
</evidence>
<keyword evidence="5" id="KW-0378">Hydrolase</keyword>
<evidence type="ECO:0000259" key="10">
    <source>
        <dbReference type="Pfam" id="PF05572"/>
    </source>
</evidence>
<dbReference type="Gene3D" id="3.40.390.10">
    <property type="entry name" value="Collagenase (Catalytic Domain)"/>
    <property type="match status" value="1"/>
</dbReference>
<reference evidence="12 13" key="1">
    <citation type="submission" date="2016-10" db="EMBL/GenBank/DDBJ databases">
        <authorList>
            <person name="de Groot N.N."/>
        </authorList>
    </citation>
    <scope>NUCLEOTIDE SEQUENCE [LARGE SCALE GENOMIC DNA]</scope>
    <source>
        <strain evidence="12 13">DSM 21668</strain>
    </source>
</reference>
<proteinExistence type="inferred from homology"/>
<dbReference type="EMBL" id="FNGS01000005">
    <property type="protein sequence ID" value="SDM26627.1"/>
    <property type="molecule type" value="Genomic_DNA"/>
</dbReference>
<dbReference type="STRING" id="563176.SAMN04488090_3037"/>